<sequence>MAGGPHRRRQGGAVHLRGAPVTTPVDRHLSADSFADYLESQVPIDHPIPGSPRLVLFVDPPNNRIGLRGPATSHEVAPAGLEHLAVRAVHQHGKRMMEVVVTDPRLFVDAYPLLCSVADRVQLDQQTMTAALAETVRRLGHLLSTENVLSQEREIGLVGELVLFVGLVHAAGPDAAIASWRGGQAEEHDFGLLDHDVEVKTTTSERRSHWISSLTQLVETGDRNLWLVSLQITAAGTTGRTLPDLITITRDCLSSATHRTAFDDLLRSSGWRDRYEATCRRRWRLRTPPEAFRVSEAFPRLTPRLLTDAGVDTRHVTDVRYQLDLTGRSGDHMPQILIDALKRGQRELS</sequence>
<evidence type="ECO:0000313" key="2">
    <source>
        <dbReference type="Proteomes" id="UP000295626"/>
    </source>
</evidence>
<organism evidence="1 2">
    <name type="scientific">Micromonospora fluostatini</name>
    <dbReference type="NCBI Taxonomy" id="1629071"/>
    <lineage>
        <taxon>Bacteria</taxon>
        <taxon>Bacillati</taxon>
        <taxon>Actinomycetota</taxon>
        <taxon>Actinomycetes</taxon>
        <taxon>Micromonosporales</taxon>
        <taxon>Micromonosporaceae</taxon>
        <taxon>Micromonospora</taxon>
    </lineage>
</organism>
<comment type="caution">
    <text evidence="1">The sequence shown here is derived from an EMBL/GenBank/DDBJ whole genome shotgun (WGS) entry which is preliminary data.</text>
</comment>
<keyword evidence="2" id="KW-1185">Reference proteome</keyword>
<evidence type="ECO:0000313" key="1">
    <source>
        <dbReference type="EMBL" id="TDB94656.1"/>
    </source>
</evidence>
<dbReference type="InterPro" id="IPR025534">
    <property type="entry name" value="DUF4420"/>
</dbReference>
<dbReference type="EMBL" id="SMKE01000348">
    <property type="protein sequence ID" value="TDB94656.1"/>
    <property type="molecule type" value="Genomic_DNA"/>
</dbReference>
<accession>A0ABY2DGI9</accession>
<protein>
    <submittedName>
        <fullName evidence="1">PD-(D/E)XK motif protein</fullName>
    </submittedName>
</protein>
<dbReference type="Pfam" id="PF14390">
    <property type="entry name" value="DUF4420"/>
    <property type="match status" value="1"/>
</dbReference>
<reference evidence="1 2" key="1">
    <citation type="submission" date="2019-02" db="EMBL/GenBank/DDBJ databases">
        <title>Draft genome sequences of novel Actinobacteria.</title>
        <authorList>
            <person name="Sahin N."/>
            <person name="Ay H."/>
            <person name="Saygin H."/>
        </authorList>
    </citation>
    <scope>NUCLEOTIDE SEQUENCE [LARGE SCALE GENOMIC DNA]</scope>
    <source>
        <strain evidence="1 2">JCM 30529</strain>
    </source>
</reference>
<name>A0ABY2DGI9_9ACTN</name>
<proteinExistence type="predicted"/>
<dbReference type="Proteomes" id="UP000295626">
    <property type="component" value="Unassembled WGS sequence"/>
</dbReference>
<gene>
    <name evidence="1" type="ORF">E1091_10810</name>
</gene>